<organism evidence="2 3">
    <name type="scientific">Vairimorpha apis BRL 01</name>
    <dbReference type="NCBI Taxonomy" id="1037528"/>
    <lineage>
        <taxon>Eukaryota</taxon>
        <taxon>Fungi</taxon>
        <taxon>Fungi incertae sedis</taxon>
        <taxon>Microsporidia</taxon>
        <taxon>Nosematidae</taxon>
        <taxon>Vairimorpha</taxon>
    </lineage>
</organism>
<evidence type="ECO:0000313" key="2">
    <source>
        <dbReference type="EMBL" id="EQB61743.1"/>
    </source>
</evidence>
<evidence type="ECO:0000259" key="1">
    <source>
        <dbReference type="Pfam" id="PF16879"/>
    </source>
</evidence>
<dbReference type="InterPro" id="IPR031693">
    <property type="entry name" value="Sin3_C"/>
</dbReference>
<dbReference type="EMBL" id="KE647096">
    <property type="protein sequence ID" value="EQB61743.1"/>
    <property type="molecule type" value="Genomic_DNA"/>
</dbReference>
<gene>
    <name evidence="2" type="ORF">NAPIS_ORF00666</name>
</gene>
<dbReference type="InterPro" id="IPR039774">
    <property type="entry name" value="Sin3-like"/>
</dbReference>
<feature type="domain" description="Sin3 C-terminal" evidence="1">
    <location>
        <begin position="203"/>
        <end position="295"/>
    </location>
</feature>
<sequence length="302" mass="35742">MFEDTIFRAEDDRSEASLVIERLDFLITSLEIVYSNLGTDELSIKDIGMSPGIIKEVLKNIYDESASEILEGILINPKKAIPILIKRLYAVNKDLREKLRQKHKVWNEQVERAYFKALDTNGLYYKNIEKNNFSIKVLAQEADDGFEQDFSDTKIIKDIADLFKIFIKINQNENKRINMSSFSKTVDLIFDIIFKNVEFTADFNIFCVYRYIFYVYEKIKEIKDLNLKSIKSSQLAVNMNLIQEYDVENRFEELLNQIKLYFEKEIEPSEYEESVRILTDCKGYKLYNIKKFFLKLKNRSFL</sequence>
<dbReference type="Pfam" id="PF16879">
    <property type="entry name" value="Sin3a_C"/>
    <property type="match status" value="1"/>
</dbReference>
<dbReference type="VEuPathDB" id="MicrosporidiaDB:NAPIS_ORF00666"/>
<dbReference type="HOGENOM" id="CLU_921650_0_0_1"/>
<keyword evidence="3" id="KW-1185">Reference proteome</keyword>
<evidence type="ECO:0000313" key="3">
    <source>
        <dbReference type="Proteomes" id="UP000053780"/>
    </source>
</evidence>
<dbReference type="Proteomes" id="UP000053780">
    <property type="component" value="Unassembled WGS sequence"/>
</dbReference>
<protein>
    <submittedName>
        <fullName evidence="2">Transcriptional regulator-like protein</fullName>
    </submittedName>
</protein>
<dbReference type="OrthoDB" id="10265969at2759"/>
<dbReference type="PANTHER" id="PTHR12346">
    <property type="entry name" value="SIN3B-RELATED"/>
    <property type="match status" value="1"/>
</dbReference>
<proteinExistence type="predicted"/>
<name>T0LBL6_9MICR</name>
<dbReference type="GO" id="GO:0003714">
    <property type="term" value="F:transcription corepressor activity"/>
    <property type="evidence" value="ECO:0007669"/>
    <property type="project" value="InterPro"/>
</dbReference>
<accession>T0LBL6</accession>
<reference evidence="2 3" key="1">
    <citation type="journal article" date="2013" name="BMC Genomics">
        <title>Genome sequencing and comparative genomics of honey bee microsporidia, Nosema apis reveal novel insights into host-parasite interactions.</title>
        <authorList>
            <person name="Chen Yp."/>
            <person name="Pettis J.S."/>
            <person name="Zhao Y."/>
            <person name="Liu X."/>
            <person name="Tallon L.J."/>
            <person name="Sadzewicz L.D."/>
            <person name="Li R."/>
            <person name="Zheng H."/>
            <person name="Huang S."/>
            <person name="Zhang X."/>
            <person name="Hamilton M.C."/>
            <person name="Pernal S.F."/>
            <person name="Melathopoulos A.P."/>
            <person name="Yan X."/>
            <person name="Evans J.D."/>
        </authorList>
    </citation>
    <scope>NUCLEOTIDE SEQUENCE [LARGE SCALE GENOMIC DNA]</scope>
    <source>
        <strain evidence="2 3">BRL 01</strain>
    </source>
</reference>
<dbReference type="AlphaFoldDB" id="T0LBL6"/>